<accession>A0AA38KU00</accession>
<dbReference type="InterPro" id="IPR011009">
    <property type="entry name" value="Kinase-like_dom_sf"/>
</dbReference>
<dbReference type="PANTHER" id="PTHR21310">
    <property type="entry name" value="AMINOGLYCOSIDE PHOSPHOTRANSFERASE-RELATED-RELATED"/>
    <property type="match status" value="1"/>
</dbReference>
<keyword evidence="4" id="KW-1185">Reference proteome</keyword>
<dbReference type="PANTHER" id="PTHR21310:SF39">
    <property type="entry name" value="AMINOGLYCOSIDE PHOSPHOTRANSFERASE DOMAIN-CONTAINING PROTEIN"/>
    <property type="match status" value="1"/>
</dbReference>
<protein>
    <submittedName>
        <fullName evidence="3">Kinase-like domain-containing protein</fullName>
    </submittedName>
</protein>
<dbReference type="InterPro" id="IPR051678">
    <property type="entry name" value="AGP_Transferase"/>
</dbReference>
<dbReference type="Pfam" id="PF01636">
    <property type="entry name" value="APH"/>
    <property type="match status" value="1"/>
</dbReference>
<gene>
    <name evidence="3" type="ORF">GGU10DRAFT_367139</name>
</gene>
<comment type="caution">
    <text evidence="3">The sequence shown here is derived from an EMBL/GenBank/DDBJ whole genome shotgun (WGS) entry which is preliminary data.</text>
</comment>
<keyword evidence="3" id="KW-0808">Transferase</keyword>
<evidence type="ECO:0000313" key="3">
    <source>
        <dbReference type="EMBL" id="KAJ3781332.1"/>
    </source>
</evidence>
<dbReference type="Gene3D" id="3.90.1200.10">
    <property type="match status" value="1"/>
</dbReference>
<sequence>MKPHNGRAEWLLCTLLCTAADFLDTVLSTVMPNSKPHISFLPSDVDNMKDKEILELRTKAPKLHKDYNVRKLTPGTVAKASQDMDEDMSDASEANALNLVFAKTTIPVPRVRRVIKREWDYLIVSDYIKGPLLVDVWSTYSIWKKVCVAFTLRRYVRQLRQLKASPTTPPGPIGADGPRQCESPIFGQIQSRRGPFSSYAELTTFFNERAKMGYNAKKLPEDHPSRKQRFDDSEALVFTHQDINPRNIIVGEDGRLWMIDWGWAGYYPPWFEYVAMQRQLQNEEVGGYYHKYWDLLIPFVCGPYFAQEKWLALMSRGLYYS</sequence>
<name>A0AA38KU00_9AGAR</name>
<evidence type="ECO:0000259" key="2">
    <source>
        <dbReference type="Pfam" id="PF01636"/>
    </source>
</evidence>
<evidence type="ECO:0000256" key="1">
    <source>
        <dbReference type="SAM" id="SignalP"/>
    </source>
</evidence>
<dbReference type="GO" id="GO:0016301">
    <property type="term" value="F:kinase activity"/>
    <property type="evidence" value="ECO:0007669"/>
    <property type="project" value="UniProtKB-KW"/>
</dbReference>
<dbReference type="EMBL" id="MU793572">
    <property type="protein sequence ID" value="KAJ3781332.1"/>
    <property type="molecule type" value="Genomic_DNA"/>
</dbReference>
<proteinExistence type="predicted"/>
<keyword evidence="3" id="KW-0418">Kinase</keyword>
<dbReference type="Proteomes" id="UP001163798">
    <property type="component" value="Unassembled WGS sequence"/>
</dbReference>
<organism evidence="3 4">
    <name type="scientific">Lentinula aff. detonsa</name>
    <dbReference type="NCBI Taxonomy" id="2804958"/>
    <lineage>
        <taxon>Eukaryota</taxon>
        <taxon>Fungi</taxon>
        <taxon>Dikarya</taxon>
        <taxon>Basidiomycota</taxon>
        <taxon>Agaricomycotina</taxon>
        <taxon>Agaricomycetes</taxon>
        <taxon>Agaricomycetidae</taxon>
        <taxon>Agaricales</taxon>
        <taxon>Marasmiineae</taxon>
        <taxon>Omphalotaceae</taxon>
        <taxon>Lentinula</taxon>
    </lineage>
</organism>
<feature type="chain" id="PRO_5041340638" evidence="1">
    <location>
        <begin position="29"/>
        <end position="321"/>
    </location>
</feature>
<dbReference type="SUPFAM" id="SSF56112">
    <property type="entry name" value="Protein kinase-like (PK-like)"/>
    <property type="match status" value="1"/>
</dbReference>
<feature type="domain" description="Aminoglycoside phosphotransferase" evidence="2">
    <location>
        <begin position="213"/>
        <end position="293"/>
    </location>
</feature>
<keyword evidence="1" id="KW-0732">Signal</keyword>
<feature type="signal peptide" evidence="1">
    <location>
        <begin position="1"/>
        <end position="28"/>
    </location>
</feature>
<reference evidence="3" key="1">
    <citation type="submission" date="2022-08" db="EMBL/GenBank/DDBJ databases">
        <authorList>
            <consortium name="DOE Joint Genome Institute"/>
            <person name="Min B."/>
            <person name="Riley R."/>
            <person name="Sierra-Patev S."/>
            <person name="Naranjo-Ortiz M."/>
            <person name="Looney B."/>
            <person name="Konkel Z."/>
            <person name="Slot J.C."/>
            <person name="Sakamoto Y."/>
            <person name="Steenwyk J.L."/>
            <person name="Rokas A."/>
            <person name="Carro J."/>
            <person name="Camarero S."/>
            <person name="Ferreira P."/>
            <person name="Molpeceres G."/>
            <person name="Ruiz-Duenas F.J."/>
            <person name="Serrano A."/>
            <person name="Henrissat B."/>
            <person name="Drula E."/>
            <person name="Hughes K.W."/>
            <person name="Mata J.L."/>
            <person name="Ishikawa N.K."/>
            <person name="Vargas-Isla R."/>
            <person name="Ushijima S."/>
            <person name="Smith C.A."/>
            <person name="Ahrendt S."/>
            <person name="Andreopoulos W."/>
            <person name="He G."/>
            <person name="Labutti K."/>
            <person name="Lipzen A."/>
            <person name="Ng V."/>
            <person name="Sandor L."/>
            <person name="Barry K."/>
            <person name="Martinez A.T."/>
            <person name="Xiao Y."/>
            <person name="Gibbons J.G."/>
            <person name="Terashima K."/>
            <person name="Hibbett D.S."/>
            <person name="Grigoriev I.V."/>
        </authorList>
    </citation>
    <scope>NUCLEOTIDE SEQUENCE</scope>
    <source>
        <strain evidence="3">TFB10291</strain>
    </source>
</reference>
<dbReference type="InterPro" id="IPR002575">
    <property type="entry name" value="Aminoglycoside_PTrfase"/>
</dbReference>
<dbReference type="AlphaFoldDB" id="A0AA38KU00"/>
<evidence type="ECO:0000313" key="4">
    <source>
        <dbReference type="Proteomes" id="UP001163798"/>
    </source>
</evidence>